<evidence type="ECO:0000313" key="12">
    <source>
        <dbReference type="EMBL" id="KIA92429.1"/>
    </source>
</evidence>
<feature type="transmembrane region" description="Helical" evidence="9">
    <location>
        <begin position="245"/>
        <end position="266"/>
    </location>
</feature>
<dbReference type="PANTHER" id="PTHR43394">
    <property type="entry name" value="ATP-DEPENDENT PERMEASE MDL1, MITOCHONDRIAL"/>
    <property type="match status" value="1"/>
</dbReference>
<comment type="caution">
    <text evidence="12">The sequence shown here is derived from an EMBL/GenBank/DDBJ whole genome shotgun (WGS) entry which is preliminary data.</text>
</comment>
<dbReference type="InterPro" id="IPR011527">
    <property type="entry name" value="ABC1_TM_dom"/>
</dbReference>
<keyword evidence="2" id="KW-0813">Transport</keyword>
<reference evidence="12 13" key="1">
    <citation type="submission" date="2014-10" db="EMBL/GenBank/DDBJ databases">
        <title>Pedobacter Kyungheensis.</title>
        <authorList>
            <person name="Anderson B.M."/>
            <person name="Newman J.D."/>
        </authorList>
    </citation>
    <scope>NUCLEOTIDE SEQUENCE [LARGE SCALE GENOMIC DNA]</scope>
    <source>
        <strain evidence="12 13">KACC 16221</strain>
    </source>
</reference>
<dbReference type="SUPFAM" id="SSF52540">
    <property type="entry name" value="P-loop containing nucleoside triphosphate hydrolases"/>
    <property type="match status" value="1"/>
</dbReference>
<evidence type="ECO:0000256" key="2">
    <source>
        <dbReference type="ARBA" id="ARBA00022448"/>
    </source>
</evidence>
<evidence type="ECO:0000313" key="13">
    <source>
        <dbReference type="Proteomes" id="UP000031246"/>
    </source>
</evidence>
<dbReference type="InterPro" id="IPR036640">
    <property type="entry name" value="ABC1_TM_sf"/>
</dbReference>
<dbReference type="InterPro" id="IPR039421">
    <property type="entry name" value="Type_1_exporter"/>
</dbReference>
<dbReference type="PROSITE" id="PS50929">
    <property type="entry name" value="ABC_TM1F"/>
    <property type="match status" value="1"/>
</dbReference>
<feature type="transmembrane region" description="Helical" evidence="9">
    <location>
        <begin position="151"/>
        <end position="171"/>
    </location>
</feature>
<dbReference type="Gene3D" id="3.40.50.300">
    <property type="entry name" value="P-loop containing nucleotide triphosphate hydrolases"/>
    <property type="match status" value="1"/>
</dbReference>
<keyword evidence="4 9" id="KW-0812">Transmembrane</keyword>
<keyword evidence="7 9" id="KW-1133">Transmembrane helix</keyword>
<evidence type="ECO:0000256" key="6">
    <source>
        <dbReference type="ARBA" id="ARBA00022840"/>
    </source>
</evidence>
<gene>
    <name evidence="12" type="ORF">OC25_17340</name>
</gene>
<sequence>MNYNLNQLSEKREKQSTFKSLNSLLKLISAERKNLWLALVIILINSGLLLLGPLLVGHTVDTYIRTKQFHGVLVFGGILLGMYMVAMVTGYTQTKLMGGIGQRMLYTLRNAIFNKLQEFPVSFFNQNKAGDLISRVNNDTDKVNQFFSQSLMQFISSIATMIGAGIFLLSINFELGAATLTPALGIVLFTITLSPWVKRKNAVNLKSVGGMSAEIQESLNNFKVIIAFNRRDYFRKRFDEANKQNYKTAIAAGLANNIFVPVYGLLSSTAQLITLLFGIYLISTGSFTLGLLVSYIAYTTNFYNPLRQLAALWTSFQVAMASWDRISQILTLESDLRQIEDKGTASSDALLEFKNVHFSYDESKEILHNINLKFEKGKTYALIGPTGGGKTTTASLISRLYDATKGTVLLNGKDIRSFSAAERTQKIGFILQEPFLFTGTVKDNILYGNSQYQHVSDEELEKIIKEANLNALLAIFDEGLNTPINSLADSISLGQKQLIAFMRAVLRNPELLILDEATANIDTITEQLLGSILNKLSKETTLVIIAHRLNTIENADEIYFVNEGEVQKAGTLNDALDMLLKGKRVS</sequence>
<dbReference type="Proteomes" id="UP000031246">
    <property type="component" value="Unassembled WGS sequence"/>
</dbReference>
<proteinExistence type="predicted"/>
<feature type="domain" description="ABC transporter" evidence="10">
    <location>
        <begin position="351"/>
        <end position="585"/>
    </location>
</feature>
<accession>A0A0C1FX16</accession>
<dbReference type="GO" id="GO:0005886">
    <property type="term" value="C:plasma membrane"/>
    <property type="evidence" value="ECO:0007669"/>
    <property type="project" value="UniProtKB-SubCell"/>
</dbReference>
<dbReference type="Pfam" id="PF00664">
    <property type="entry name" value="ABC_membrane"/>
    <property type="match status" value="1"/>
</dbReference>
<feature type="transmembrane region" description="Helical" evidence="9">
    <location>
        <begin position="272"/>
        <end position="298"/>
    </location>
</feature>
<dbReference type="GO" id="GO:0005524">
    <property type="term" value="F:ATP binding"/>
    <property type="evidence" value="ECO:0007669"/>
    <property type="project" value="UniProtKB-KW"/>
</dbReference>
<keyword evidence="13" id="KW-1185">Reference proteome</keyword>
<protein>
    <submittedName>
        <fullName evidence="12">Multidrug ABC transporter</fullName>
    </submittedName>
</protein>
<keyword evidence="3" id="KW-1003">Cell membrane</keyword>
<evidence type="ECO:0000256" key="3">
    <source>
        <dbReference type="ARBA" id="ARBA00022475"/>
    </source>
</evidence>
<dbReference type="AlphaFoldDB" id="A0A0C1FX16"/>
<evidence type="ECO:0000256" key="1">
    <source>
        <dbReference type="ARBA" id="ARBA00004651"/>
    </source>
</evidence>
<feature type="transmembrane region" description="Helical" evidence="9">
    <location>
        <begin position="35"/>
        <end position="56"/>
    </location>
</feature>
<organism evidence="12 13">
    <name type="scientific">Pedobacter kyungheensis</name>
    <dbReference type="NCBI Taxonomy" id="1069985"/>
    <lineage>
        <taxon>Bacteria</taxon>
        <taxon>Pseudomonadati</taxon>
        <taxon>Bacteroidota</taxon>
        <taxon>Sphingobacteriia</taxon>
        <taxon>Sphingobacteriales</taxon>
        <taxon>Sphingobacteriaceae</taxon>
        <taxon>Pedobacter</taxon>
    </lineage>
</organism>
<dbReference type="InterPro" id="IPR027417">
    <property type="entry name" value="P-loop_NTPase"/>
</dbReference>
<evidence type="ECO:0000256" key="8">
    <source>
        <dbReference type="ARBA" id="ARBA00023136"/>
    </source>
</evidence>
<dbReference type="GO" id="GO:0016887">
    <property type="term" value="F:ATP hydrolysis activity"/>
    <property type="evidence" value="ECO:0007669"/>
    <property type="project" value="InterPro"/>
</dbReference>
<keyword evidence="5" id="KW-0547">Nucleotide-binding</keyword>
<dbReference type="PROSITE" id="PS50893">
    <property type="entry name" value="ABC_TRANSPORTER_2"/>
    <property type="match status" value="1"/>
</dbReference>
<evidence type="ECO:0000259" key="11">
    <source>
        <dbReference type="PROSITE" id="PS50929"/>
    </source>
</evidence>
<dbReference type="Gene3D" id="1.20.1560.10">
    <property type="entry name" value="ABC transporter type 1, transmembrane domain"/>
    <property type="match status" value="1"/>
</dbReference>
<dbReference type="PANTHER" id="PTHR43394:SF1">
    <property type="entry name" value="ATP-BINDING CASSETTE SUB-FAMILY B MEMBER 10, MITOCHONDRIAL"/>
    <property type="match status" value="1"/>
</dbReference>
<feature type="transmembrane region" description="Helical" evidence="9">
    <location>
        <begin position="68"/>
        <end position="88"/>
    </location>
</feature>
<dbReference type="InterPro" id="IPR003439">
    <property type="entry name" value="ABC_transporter-like_ATP-bd"/>
</dbReference>
<evidence type="ECO:0000256" key="7">
    <source>
        <dbReference type="ARBA" id="ARBA00022989"/>
    </source>
</evidence>
<name>A0A0C1FX16_9SPHI</name>
<dbReference type="SUPFAM" id="SSF90123">
    <property type="entry name" value="ABC transporter transmembrane region"/>
    <property type="match status" value="1"/>
</dbReference>
<comment type="subcellular location">
    <subcellularLocation>
        <location evidence="1">Cell membrane</location>
        <topology evidence="1">Multi-pass membrane protein</topology>
    </subcellularLocation>
</comment>
<keyword evidence="8 9" id="KW-0472">Membrane</keyword>
<dbReference type="FunFam" id="3.40.50.300:FF:000854">
    <property type="entry name" value="Multidrug ABC transporter ATP-binding protein"/>
    <property type="match status" value="1"/>
</dbReference>
<feature type="transmembrane region" description="Helical" evidence="9">
    <location>
        <begin position="177"/>
        <end position="197"/>
    </location>
</feature>
<evidence type="ECO:0000256" key="5">
    <source>
        <dbReference type="ARBA" id="ARBA00022741"/>
    </source>
</evidence>
<dbReference type="OrthoDB" id="9760358at2"/>
<dbReference type="GO" id="GO:0015421">
    <property type="term" value="F:ABC-type oligopeptide transporter activity"/>
    <property type="evidence" value="ECO:0007669"/>
    <property type="project" value="TreeGrafter"/>
</dbReference>
<dbReference type="EMBL" id="JSYN01000020">
    <property type="protein sequence ID" value="KIA92429.1"/>
    <property type="molecule type" value="Genomic_DNA"/>
</dbReference>
<evidence type="ECO:0000259" key="10">
    <source>
        <dbReference type="PROSITE" id="PS50893"/>
    </source>
</evidence>
<dbReference type="CDD" id="cd18547">
    <property type="entry name" value="ABC_6TM_Tm288_like"/>
    <property type="match status" value="1"/>
</dbReference>
<keyword evidence="6" id="KW-0067">ATP-binding</keyword>
<dbReference type="SMART" id="SM00382">
    <property type="entry name" value="AAA"/>
    <property type="match status" value="1"/>
</dbReference>
<dbReference type="InterPro" id="IPR003593">
    <property type="entry name" value="AAA+_ATPase"/>
</dbReference>
<dbReference type="Pfam" id="PF00005">
    <property type="entry name" value="ABC_tran"/>
    <property type="match status" value="1"/>
</dbReference>
<evidence type="ECO:0000256" key="9">
    <source>
        <dbReference type="SAM" id="Phobius"/>
    </source>
</evidence>
<dbReference type="RefSeq" id="WP_039478598.1">
    <property type="nucleotide sequence ID" value="NZ_JSYN01000020.1"/>
</dbReference>
<evidence type="ECO:0000256" key="4">
    <source>
        <dbReference type="ARBA" id="ARBA00022692"/>
    </source>
</evidence>
<feature type="domain" description="ABC transmembrane type-1" evidence="11">
    <location>
        <begin position="36"/>
        <end position="317"/>
    </location>
</feature>